<proteinExistence type="predicted"/>
<gene>
    <name evidence="1" type="ORF">G6N73_04710</name>
</gene>
<sequence length="66" mass="7195">MIERDSGKQQLVCDCGASHKVYAADDFTIMITEAKADGWKVQKVAGEWEHSCPDCAAPSPRKGTLL</sequence>
<keyword evidence="2" id="KW-1185">Reference proteome</keyword>
<organism evidence="1 2">
    <name type="scientific">Allomesorhizobium camelthorni</name>
    <dbReference type="NCBI Taxonomy" id="475069"/>
    <lineage>
        <taxon>Bacteria</taxon>
        <taxon>Pseudomonadati</taxon>
        <taxon>Pseudomonadota</taxon>
        <taxon>Alphaproteobacteria</taxon>
        <taxon>Hyphomicrobiales</taxon>
        <taxon>Phyllobacteriaceae</taxon>
        <taxon>Allomesorhizobium</taxon>
    </lineage>
</organism>
<dbReference type="EMBL" id="JAAKZF010000003">
    <property type="protein sequence ID" value="NGO50488.1"/>
    <property type="molecule type" value="Genomic_DNA"/>
</dbReference>
<evidence type="ECO:0000313" key="1">
    <source>
        <dbReference type="EMBL" id="NGO50488.1"/>
    </source>
</evidence>
<accession>A0A6G4W838</accession>
<dbReference type="Proteomes" id="UP001642900">
    <property type="component" value="Unassembled WGS sequence"/>
</dbReference>
<reference evidence="1 2" key="1">
    <citation type="submission" date="2020-02" db="EMBL/GenBank/DDBJ databases">
        <title>Genome sequence of strain CCNWXJ40-4.</title>
        <authorList>
            <person name="Gao J."/>
            <person name="Sun J."/>
        </authorList>
    </citation>
    <scope>NUCLEOTIDE SEQUENCE [LARGE SCALE GENOMIC DNA]</scope>
    <source>
        <strain evidence="1 2">CCNWXJ 40-4</strain>
    </source>
</reference>
<dbReference type="AlphaFoldDB" id="A0A6G4W838"/>
<evidence type="ECO:0000313" key="2">
    <source>
        <dbReference type="Proteomes" id="UP001642900"/>
    </source>
</evidence>
<comment type="caution">
    <text evidence="1">The sequence shown here is derived from an EMBL/GenBank/DDBJ whole genome shotgun (WGS) entry which is preliminary data.</text>
</comment>
<dbReference type="RefSeq" id="WP_165024039.1">
    <property type="nucleotide sequence ID" value="NZ_JAAKZF010000003.1"/>
</dbReference>
<name>A0A6G4W838_9HYPH</name>
<protein>
    <submittedName>
        <fullName evidence="1">Uncharacterized protein</fullName>
    </submittedName>
</protein>